<comment type="caution">
    <text evidence="5">The sequence shown here is derived from an EMBL/GenBank/DDBJ whole genome shotgun (WGS) entry which is preliminary data.</text>
</comment>
<dbReference type="InterPro" id="IPR050194">
    <property type="entry name" value="Glycosyltransferase_grp1"/>
</dbReference>
<dbReference type="Pfam" id="PF13439">
    <property type="entry name" value="Glyco_transf_4"/>
    <property type="match status" value="1"/>
</dbReference>
<dbReference type="Gene3D" id="3.40.50.2000">
    <property type="entry name" value="Glycogen Phosphorylase B"/>
    <property type="match status" value="2"/>
</dbReference>
<dbReference type="Proteomes" id="UP000325307">
    <property type="component" value="Unassembled WGS sequence"/>
</dbReference>
<evidence type="ECO:0000313" key="5">
    <source>
        <dbReference type="EMBL" id="GER22574.1"/>
    </source>
</evidence>
<dbReference type="InterPro" id="IPR028098">
    <property type="entry name" value="Glyco_trans_4-like_N"/>
</dbReference>
<evidence type="ECO:0000256" key="2">
    <source>
        <dbReference type="ARBA" id="ARBA00022679"/>
    </source>
</evidence>
<protein>
    <submittedName>
        <fullName evidence="5">Hypothetical glycosyl transferase</fullName>
    </submittedName>
</protein>
<evidence type="ECO:0000259" key="4">
    <source>
        <dbReference type="Pfam" id="PF13439"/>
    </source>
</evidence>
<dbReference type="PANTHER" id="PTHR45947:SF13">
    <property type="entry name" value="TRANSFERASE"/>
    <property type="match status" value="1"/>
</dbReference>
<dbReference type="PANTHER" id="PTHR45947">
    <property type="entry name" value="SULFOQUINOVOSYL TRANSFERASE SQD2"/>
    <property type="match status" value="1"/>
</dbReference>
<keyword evidence="6" id="KW-1185">Reference proteome</keyword>
<evidence type="ECO:0000313" key="6">
    <source>
        <dbReference type="Proteomes" id="UP000325307"/>
    </source>
</evidence>
<keyword evidence="2 5" id="KW-0808">Transferase</keyword>
<keyword evidence="1" id="KW-0328">Glycosyltransferase</keyword>
<name>A0A5A7NNS9_9MICC</name>
<organism evidence="5 6">
    <name type="scientific">Zafaria cholistanensis</name>
    <dbReference type="NCBI Taxonomy" id="1682741"/>
    <lineage>
        <taxon>Bacteria</taxon>
        <taxon>Bacillati</taxon>
        <taxon>Actinomycetota</taxon>
        <taxon>Actinomycetes</taxon>
        <taxon>Micrococcales</taxon>
        <taxon>Micrococcaceae</taxon>
        <taxon>Zafaria</taxon>
    </lineage>
</organism>
<dbReference type="Pfam" id="PF13692">
    <property type="entry name" value="Glyco_trans_1_4"/>
    <property type="match status" value="1"/>
</dbReference>
<proteinExistence type="predicted"/>
<dbReference type="SUPFAM" id="SSF53756">
    <property type="entry name" value="UDP-Glycosyltransferase/glycogen phosphorylase"/>
    <property type="match status" value="1"/>
</dbReference>
<reference evidence="5 6" key="1">
    <citation type="submission" date="2019-09" db="EMBL/GenBank/DDBJ databases">
        <title>Arthrobacter zafarii sp. nov., a moderately thermotolerant and halotolerant actinobacterium isolated from Cholistan desert soil of Pakistan.</title>
        <authorList>
            <person name="Amin A."/>
            <person name="Ahmed I."/>
            <person name="Khalid N."/>
            <person name="Schumann P."/>
            <person name="Busse H.J."/>
            <person name="Khan I.U."/>
            <person name="Li S."/>
            <person name="Li W.J."/>
        </authorList>
    </citation>
    <scope>NUCLEOTIDE SEQUENCE [LARGE SCALE GENOMIC DNA]</scope>
    <source>
        <strain evidence="5 6">NCCP-1664</strain>
    </source>
</reference>
<dbReference type="EMBL" id="BKDJ01000004">
    <property type="protein sequence ID" value="GER22574.1"/>
    <property type="molecule type" value="Genomic_DNA"/>
</dbReference>
<feature type="region of interest" description="Disordered" evidence="3">
    <location>
        <begin position="392"/>
        <end position="419"/>
    </location>
</feature>
<feature type="domain" description="Glycosyltransferase subfamily 4-like N-terminal" evidence="4">
    <location>
        <begin position="11"/>
        <end position="197"/>
    </location>
</feature>
<evidence type="ECO:0000256" key="3">
    <source>
        <dbReference type="SAM" id="MobiDB-lite"/>
    </source>
</evidence>
<dbReference type="GO" id="GO:1901137">
    <property type="term" value="P:carbohydrate derivative biosynthetic process"/>
    <property type="evidence" value="ECO:0007669"/>
    <property type="project" value="UniProtKB-ARBA"/>
</dbReference>
<accession>A0A5A7NNS9</accession>
<gene>
    <name evidence="5" type="ORF">NCCP1664_10710</name>
</gene>
<evidence type="ECO:0000256" key="1">
    <source>
        <dbReference type="ARBA" id="ARBA00022676"/>
    </source>
</evidence>
<dbReference type="AlphaFoldDB" id="A0A5A7NNS9"/>
<dbReference type="GO" id="GO:0016757">
    <property type="term" value="F:glycosyltransferase activity"/>
    <property type="evidence" value="ECO:0007669"/>
    <property type="project" value="UniProtKB-KW"/>
</dbReference>
<sequence length="419" mass="44889">MFLDQHPDTLGGMQTSVRLQRQFLEAAGHRVTLVSPAQRGRHPADKGIVELPAVPLGPGEYSLCVPGKATDRALHRAMAARPPVDVVHVQADFWQAIIGYRFAAAVSAPVVHTMHNRLDVGIAATLPFPGLVQSGLGVLQRRFLDTGLPAARDAWTYLARFTDRAERVTAPSSHFGRLLQERGVFDHVDVVSNGLDDAIARELLATPKPGPRARPRLAWVGRFSAEKRLLPFLDAVSRSGIDAEIHIFGDGGQRRAAEARAAGISPAEVVFRGKVPYRRMLAELREADALVQTSQGFETQGMTVFEALVLGTPSLLSDHRIAADLPAGSHWTTGGDSVEALAAALAQAVTELRQGTGPVLGGAGSGHFLQSRQTAAMVEVYRQAMSGHDARGRSGAGFLSARRPATSHSSPVLGDRQQH</sequence>